<dbReference type="Pfam" id="PF10722">
    <property type="entry name" value="YbjN"/>
    <property type="match status" value="1"/>
</dbReference>
<organism evidence="1">
    <name type="scientific">freshwater metagenome</name>
    <dbReference type="NCBI Taxonomy" id="449393"/>
    <lineage>
        <taxon>unclassified sequences</taxon>
        <taxon>metagenomes</taxon>
        <taxon>ecological metagenomes</taxon>
    </lineage>
</organism>
<dbReference type="InterPro" id="IPR019660">
    <property type="entry name" value="Put_sensory_transdc_reg_YbjN"/>
</dbReference>
<accession>A0A6J5YQF0</accession>
<protein>
    <submittedName>
        <fullName evidence="1">Unannotated protein</fullName>
    </submittedName>
</protein>
<gene>
    <name evidence="1" type="ORF">UFOPK3770_00103</name>
</gene>
<dbReference type="Gene3D" id="3.30.1460.10">
    <property type="match status" value="1"/>
</dbReference>
<sequence>MNSKELVKFLEDNDIAYQVANDSTVIVTFSGNHRKTITVVCSTGQRYLRMESFIARNPDENHQVVYRWLLEQNVKIPMASYGVDQFGDIYLRSSMLTSTVTPDVLDQVLGVFARNSEESFNVILELGFRQAIEREWAWRTSRGMSTENLEAFSHLINELD</sequence>
<dbReference type="AlphaFoldDB" id="A0A6J5YQF0"/>
<name>A0A6J5YQF0_9ZZZZ</name>
<reference evidence="1" key="1">
    <citation type="submission" date="2020-05" db="EMBL/GenBank/DDBJ databases">
        <authorList>
            <person name="Chiriac C."/>
            <person name="Salcher M."/>
            <person name="Ghai R."/>
            <person name="Kavagutti S V."/>
        </authorList>
    </citation>
    <scope>NUCLEOTIDE SEQUENCE</scope>
</reference>
<dbReference type="EMBL" id="CAESAJ010000005">
    <property type="protein sequence ID" value="CAB4330220.1"/>
    <property type="molecule type" value="Genomic_DNA"/>
</dbReference>
<evidence type="ECO:0000313" key="1">
    <source>
        <dbReference type="EMBL" id="CAB4330220.1"/>
    </source>
</evidence>
<proteinExistence type="predicted"/>
<dbReference type="SUPFAM" id="SSF69635">
    <property type="entry name" value="Type III secretory system chaperone-like"/>
    <property type="match status" value="1"/>
</dbReference>